<comment type="caution">
    <text evidence="3">The sequence shown here is derived from an EMBL/GenBank/DDBJ whole genome shotgun (WGS) entry which is preliminary data.</text>
</comment>
<protein>
    <submittedName>
        <fullName evidence="3">Uncharacterized protein</fullName>
    </submittedName>
</protein>
<accession>A0A9W7GXS8</accession>
<name>A0A9W7GXS8_HIBTR</name>
<evidence type="ECO:0000313" key="3">
    <source>
        <dbReference type="EMBL" id="GMI67507.1"/>
    </source>
</evidence>
<dbReference type="AlphaFoldDB" id="A0A9W7GXS8"/>
<evidence type="ECO:0000256" key="2">
    <source>
        <dbReference type="SAM" id="Phobius"/>
    </source>
</evidence>
<dbReference type="Proteomes" id="UP001165190">
    <property type="component" value="Unassembled WGS sequence"/>
</dbReference>
<feature type="transmembrane region" description="Helical" evidence="2">
    <location>
        <begin position="82"/>
        <end position="110"/>
    </location>
</feature>
<dbReference type="EMBL" id="BSYR01000005">
    <property type="protein sequence ID" value="GMI67507.1"/>
    <property type="molecule type" value="Genomic_DNA"/>
</dbReference>
<proteinExistence type="predicted"/>
<evidence type="ECO:0000256" key="1">
    <source>
        <dbReference type="SAM" id="MobiDB-lite"/>
    </source>
</evidence>
<keyword evidence="4" id="KW-1185">Reference proteome</keyword>
<sequence length="112" mass="12897">MRSCVSRPEGKLRSSRKNSKQQQKNNYKRKKSFEKRVSNGLPDPSSDDFCSLDVSPDHNSSFSNPTFEGLFFILCLLSNLSFYVFVILFSFLFVICSWIFIFWLICLVGFGG</sequence>
<keyword evidence="2" id="KW-0472">Membrane</keyword>
<keyword evidence="2" id="KW-0812">Transmembrane</keyword>
<gene>
    <name evidence="3" type="ORF">HRI_000420000</name>
</gene>
<keyword evidence="2" id="KW-1133">Transmembrane helix</keyword>
<reference evidence="3" key="1">
    <citation type="submission" date="2023-05" db="EMBL/GenBank/DDBJ databases">
        <title>Genome and transcriptome analyses reveal genes involved in the formation of fine ridges on petal epidermal cells in Hibiscus trionum.</title>
        <authorList>
            <person name="Koshimizu S."/>
            <person name="Masuda S."/>
            <person name="Ishii T."/>
            <person name="Shirasu K."/>
            <person name="Hoshino A."/>
            <person name="Arita M."/>
        </authorList>
    </citation>
    <scope>NUCLEOTIDE SEQUENCE</scope>
    <source>
        <strain evidence="3">Hamamatsu line</strain>
    </source>
</reference>
<feature type="region of interest" description="Disordered" evidence="1">
    <location>
        <begin position="1"/>
        <end position="48"/>
    </location>
</feature>
<evidence type="ECO:0000313" key="4">
    <source>
        <dbReference type="Proteomes" id="UP001165190"/>
    </source>
</evidence>
<organism evidence="3 4">
    <name type="scientific">Hibiscus trionum</name>
    <name type="common">Flower of an hour</name>
    <dbReference type="NCBI Taxonomy" id="183268"/>
    <lineage>
        <taxon>Eukaryota</taxon>
        <taxon>Viridiplantae</taxon>
        <taxon>Streptophyta</taxon>
        <taxon>Embryophyta</taxon>
        <taxon>Tracheophyta</taxon>
        <taxon>Spermatophyta</taxon>
        <taxon>Magnoliopsida</taxon>
        <taxon>eudicotyledons</taxon>
        <taxon>Gunneridae</taxon>
        <taxon>Pentapetalae</taxon>
        <taxon>rosids</taxon>
        <taxon>malvids</taxon>
        <taxon>Malvales</taxon>
        <taxon>Malvaceae</taxon>
        <taxon>Malvoideae</taxon>
        <taxon>Hibiscus</taxon>
    </lineage>
</organism>